<proteinExistence type="predicted"/>
<feature type="compositionally biased region" description="Basic and acidic residues" evidence="1">
    <location>
        <begin position="203"/>
        <end position="218"/>
    </location>
</feature>
<protein>
    <submittedName>
        <fullName evidence="3">Uu.00g008600.m01.CDS01</fullName>
    </submittedName>
</protein>
<accession>A0AAI8YPZ9</accession>
<feature type="region of interest" description="Disordered" evidence="1">
    <location>
        <begin position="181"/>
        <end position="218"/>
    </location>
</feature>
<evidence type="ECO:0000256" key="2">
    <source>
        <dbReference type="SAM" id="Phobius"/>
    </source>
</evidence>
<evidence type="ECO:0000256" key="1">
    <source>
        <dbReference type="SAM" id="MobiDB-lite"/>
    </source>
</evidence>
<dbReference type="AlphaFoldDB" id="A0AAI8YPZ9"/>
<sequence>MGGQFTPYDDVRCRHYAAFTSHLTRFHFDVMYWVLFLLVIGTLFLASWIYQWTMTYRETPNYSEEKFRRKLKVSLGCSSTLFLVAAVLLVMEVYALLALQFCDGEDLMSLYWSTWTMLQLGSEIAILGIVLALWHHLCDVKHPLWALALGTPVLVVAGFGHVISLTLEMFYKKAKARRSTRRASRSGALSEKDVATSSSDTSIKPDREETEQRMRDDSIAEQGRSMYFTLDVGDDERVKAWPSFVGMSDGRAVVQLKAFQPEGGPTAAPLASGAAGPSRRS</sequence>
<feature type="compositionally biased region" description="Low complexity" evidence="1">
    <location>
        <begin position="263"/>
        <end position="281"/>
    </location>
</feature>
<evidence type="ECO:0000313" key="4">
    <source>
        <dbReference type="Proteomes" id="UP001295740"/>
    </source>
</evidence>
<dbReference type="Proteomes" id="UP001295740">
    <property type="component" value="Unassembled WGS sequence"/>
</dbReference>
<evidence type="ECO:0000313" key="3">
    <source>
        <dbReference type="EMBL" id="CAJ2512741.1"/>
    </source>
</evidence>
<keyword evidence="2" id="KW-1133">Transmembrane helix</keyword>
<feature type="transmembrane region" description="Helical" evidence="2">
    <location>
        <begin position="109"/>
        <end position="134"/>
    </location>
</feature>
<keyword evidence="2" id="KW-0812">Transmembrane</keyword>
<dbReference type="EMBL" id="CAUWAG010000020">
    <property type="protein sequence ID" value="CAJ2512741.1"/>
    <property type="molecule type" value="Genomic_DNA"/>
</dbReference>
<feature type="transmembrane region" description="Helical" evidence="2">
    <location>
        <begin position="30"/>
        <end position="53"/>
    </location>
</feature>
<feature type="region of interest" description="Disordered" evidence="1">
    <location>
        <begin position="260"/>
        <end position="281"/>
    </location>
</feature>
<feature type="transmembrane region" description="Helical" evidence="2">
    <location>
        <begin position="73"/>
        <end position="97"/>
    </location>
</feature>
<reference evidence="3" key="1">
    <citation type="submission" date="2023-10" db="EMBL/GenBank/DDBJ databases">
        <authorList>
            <person name="Hackl T."/>
        </authorList>
    </citation>
    <scope>NUCLEOTIDE SEQUENCE</scope>
</reference>
<name>A0AAI8YPZ9_9PEZI</name>
<feature type="transmembrane region" description="Helical" evidence="2">
    <location>
        <begin position="146"/>
        <end position="171"/>
    </location>
</feature>
<gene>
    <name evidence="3" type="ORF">KHLLAP_LOCUS13209</name>
</gene>
<keyword evidence="4" id="KW-1185">Reference proteome</keyword>
<organism evidence="3 4">
    <name type="scientific">Anthostomella pinea</name>
    <dbReference type="NCBI Taxonomy" id="933095"/>
    <lineage>
        <taxon>Eukaryota</taxon>
        <taxon>Fungi</taxon>
        <taxon>Dikarya</taxon>
        <taxon>Ascomycota</taxon>
        <taxon>Pezizomycotina</taxon>
        <taxon>Sordariomycetes</taxon>
        <taxon>Xylariomycetidae</taxon>
        <taxon>Xylariales</taxon>
        <taxon>Xylariaceae</taxon>
        <taxon>Anthostomella</taxon>
    </lineage>
</organism>
<keyword evidence="2" id="KW-0472">Membrane</keyword>
<comment type="caution">
    <text evidence="3">The sequence shown here is derived from an EMBL/GenBank/DDBJ whole genome shotgun (WGS) entry which is preliminary data.</text>
</comment>